<gene>
    <name evidence="1" type="ORF">GPUH_LOCUS13450</name>
</gene>
<organism evidence="3">
    <name type="scientific">Gongylonema pulchrum</name>
    <dbReference type="NCBI Taxonomy" id="637853"/>
    <lineage>
        <taxon>Eukaryota</taxon>
        <taxon>Metazoa</taxon>
        <taxon>Ecdysozoa</taxon>
        <taxon>Nematoda</taxon>
        <taxon>Chromadorea</taxon>
        <taxon>Rhabditida</taxon>
        <taxon>Spirurina</taxon>
        <taxon>Spiruromorpha</taxon>
        <taxon>Spiruroidea</taxon>
        <taxon>Gongylonematidae</taxon>
        <taxon>Gongylonema</taxon>
    </lineage>
</organism>
<proteinExistence type="predicted"/>
<accession>A0A183DXK9</accession>
<keyword evidence="2" id="KW-1185">Reference proteome</keyword>
<dbReference type="EMBL" id="UYRT01080234">
    <property type="protein sequence ID" value="VDN22327.1"/>
    <property type="molecule type" value="Genomic_DNA"/>
</dbReference>
<dbReference type="WBParaSite" id="GPUH_0001346501-mRNA-1">
    <property type="protein sequence ID" value="GPUH_0001346501-mRNA-1"/>
    <property type="gene ID" value="GPUH_0001346501"/>
</dbReference>
<name>A0A183DXK9_9BILA</name>
<evidence type="ECO:0000313" key="2">
    <source>
        <dbReference type="Proteomes" id="UP000271098"/>
    </source>
</evidence>
<reference evidence="3" key="1">
    <citation type="submission" date="2016-06" db="UniProtKB">
        <authorList>
            <consortium name="WormBaseParasite"/>
        </authorList>
    </citation>
    <scope>IDENTIFICATION</scope>
</reference>
<dbReference type="Proteomes" id="UP000271098">
    <property type="component" value="Unassembled WGS sequence"/>
</dbReference>
<protein>
    <submittedName>
        <fullName evidence="1 3">Uncharacterized protein</fullName>
    </submittedName>
</protein>
<dbReference type="AlphaFoldDB" id="A0A183DXK9"/>
<evidence type="ECO:0000313" key="3">
    <source>
        <dbReference type="WBParaSite" id="GPUH_0001346501-mRNA-1"/>
    </source>
</evidence>
<reference evidence="1 2" key="2">
    <citation type="submission" date="2018-11" db="EMBL/GenBank/DDBJ databases">
        <authorList>
            <consortium name="Pathogen Informatics"/>
        </authorList>
    </citation>
    <scope>NUCLEOTIDE SEQUENCE [LARGE SCALE GENOMIC DNA]</scope>
</reference>
<sequence>MMVAQRQQICLRHLKKHLSQILIESSSSRT</sequence>
<evidence type="ECO:0000313" key="1">
    <source>
        <dbReference type="EMBL" id="VDN22327.1"/>
    </source>
</evidence>